<dbReference type="GO" id="GO:0008930">
    <property type="term" value="F:methylthioadenosine nucleosidase activity"/>
    <property type="evidence" value="ECO:0007669"/>
    <property type="project" value="TreeGrafter"/>
</dbReference>
<keyword evidence="3" id="KW-1185">Reference proteome</keyword>
<dbReference type="PANTHER" id="PTHR46832">
    <property type="entry name" value="5'-METHYLTHIOADENOSINE/S-ADENOSYLHOMOCYSTEINE NUCLEOSIDASE"/>
    <property type="match status" value="1"/>
</dbReference>
<accession>A0A1S1HL37</accession>
<dbReference type="GO" id="GO:0008782">
    <property type="term" value="F:adenosylhomocysteine nucleosidase activity"/>
    <property type="evidence" value="ECO:0007669"/>
    <property type="project" value="TreeGrafter"/>
</dbReference>
<dbReference type="Proteomes" id="UP000179467">
    <property type="component" value="Unassembled WGS sequence"/>
</dbReference>
<name>A0A1S1HL37_9SPHN</name>
<dbReference type="Gene3D" id="3.40.50.1580">
    <property type="entry name" value="Nucleoside phosphorylase domain"/>
    <property type="match status" value="1"/>
</dbReference>
<dbReference type="GO" id="GO:0019284">
    <property type="term" value="P:L-methionine salvage from S-adenosylmethionine"/>
    <property type="evidence" value="ECO:0007669"/>
    <property type="project" value="TreeGrafter"/>
</dbReference>
<dbReference type="InterPro" id="IPR000845">
    <property type="entry name" value="Nucleoside_phosphorylase_d"/>
</dbReference>
<proteinExistence type="predicted"/>
<reference evidence="2 3" key="1">
    <citation type="submission" date="2016-09" db="EMBL/GenBank/DDBJ databases">
        <title>Metabolic pathway, cell adaptation mechanisms and a novel monoxygenase revealed through proteogenomic-transcription analysis of a Sphingomonas haloaromaticamans strain degrading the fungicide ortho-phenylphenol.</title>
        <authorList>
            <person name="Perruchon C."/>
            <person name="Papadopoulou E.S."/>
            <person name="Rousidou C."/>
            <person name="Vasileiadis S."/>
            <person name="Tanou G."/>
            <person name="Amoutzias G."/>
            <person name="Molassiotis A."/>
            <person name="Karpouzas D.G."/>
        </authorList>
    </citation>
    <scope>NUCLEOTIDE SEQUENCE [LARGE SCALE GENOMIC DNA]</scope>
    <source>
        <strain evidence="2 3">P3</strain>
    </source>
</reference>
<dbReference type="EMBL" id="MIPT01000001">
    <property type="protein sequence ID" value="OHT22151.1"/>
    <property type="molecule type" value="Genomic_DNA"/>
</dbReference>
<evidence type="ECO:0000259" key="1">
    <source>
        <dbReference type="Pfam" id="PF01048"/>
    </source>
</evidence>
<dbReference type="SUPFAM" id="SSF53167">
    <property type="entry name" value="Purine and uridine phosphorylases"/>
    <property type="match status" value="1"/>
</dbReference>
<dbReference type="RefSeq" id="WP_070935128.1">
    <property type="nucleotide sequence ID" value="NZ_MIPT01000001.1"/>
</dbReference>
<dbReference type="GO" id="GO:0009116">
    <property type="term" value="P:nucleoside metabolic process"/>
    <property type="evidence" value="ECO:0007669"/>
    <property type="project" value="InterPro"/>
</dbReference>
<dbReference type="InterPro" id="IPR035994">
    <property type="entry name" value="Nucleoside_phosphorylase_sf"/>
</dbReference>
<dbReference type="Pfam" id="PF01048">
    <property type="entry name" value="PNP_UDP_1"/>
    <property type="match status" value="1"/>
</dbReference>
<comment type="caution">
    <text evidence="2">The sequence shown here is derived from an EMBL/GenBank/DDBJ whole genome shotgun (WGS) entry which is preliminary data.</text>
</comment>
<dbReference type="PANTHER" id="PTHR46832:SF1">
    <property type="entry name" value="5'-METHYLTHIOADENOSINE_S-ADENOSYLHOMOCYSTEINE NUCLEOSIDASE"/>
    <property type="match status" value="1"/>
</dbReference>
<dbReference type="AlphaFoldDB" id="A0A1S1HL37"/>
<organism evidence="2 3">
    <name type="scientific">Edaphosphingomonas haloaromaticamans</name>
    <dbReference type="NCBI Taxonomy" id="653954"/>
    <lineage>
        <taxon>Bacteria</taxon>
        <taxon>Pseudomonadati</taxon>
        <taxon>Pseudomonadota</taxon>
        <taxon>Alphaproteobacteria</taxon>
        <taxon>Sphingomonadales</taxon>
        <taxon>Rhizorhabdaceae</taxon>
        <taxon>Edaphosphingomonas</taxon>
    </lineage>
</organism>
<sequence length="211" mass="21955">MTILVATGLKREARIIARDGLAPIPGGGDAAALEAALEAHARSARAIWSMGIAGGLAPDLAVGDWTIGGDPATVEALARRLPEARIGEVHADGTLVAEAAAKHALHAGTGAIIVDMESHVAARVAARHGLPFAFLRVISDTADHDLPHAAWVGMQPGGGMAIGPVTASLARNPGQLPALIRTARDVGAAFRSLERLMARMNEGERFWEQRQ</sequence>
<gene>
    <name evidence="2" type="ORF">BHE75_04173</name>
</gene>
<feature type="domain" description="Nucleoside phosphorylase" evidence="1">
    <location>
        <begin position="76"/>
        <end position="148"/>
    </location>
</feature>
<protein>
    <recommendedName>
        <fullName evidence="1">Nucleoside phosphorylase domain-containing protein</fullName>
    </recommendedName>
</protein>
<evidence type="ECO:0000313" key="3">
    <source>
        <dbReference type="Proteomes" id="UP000179467"/>
    </source>
</evidence>
<dbReference type="GO" id="GO:0005829">
    <property type="term" value="C:cytosol"/>
    <property type="evidence" value="ECO:0007669"/>
    <property type="project" value="TreeGrafter"/>
</dbReference>
<dbReference type="OrthoDB" id="7357315at2"/>
<evidence type="ECO:0000313" key="2">
    <source>
        <dbReference type="EMBL" id="OHT22151.1"/>
    </source>
</evidence>